<protein>
    <submittedName>
        <fullName evidence="2">Uncharacterized protein</fullName>
    </submittedName>
</protein>
<dbReference type="EMBL" id="BARW01003359">
    <property type="protein sequence ID" value="GAI66218.1"/>
    <property type="molecule type" value="Genomic_DNA"/>
</dbReference>
<dbReference type="AlphaFoldDB" id="X1QDB3"/>
<gene>
    <name evidence="2" type="ORF">S12H4_08631</name>
</gene>
<name>X1QDB3_9ZZZZ</name>
<feature type="compositionally biased region" description="Low complexity" evidence="1">
    <location>
        <begin position="134"/>
        <end position="151"/>
    </location>
</feature>
<feature type="region of interest" description="Disordered" evidence="1">
    <location>
        <begin position="129"/>
        <end position="157"/>
    </location>
</feature>
<reference evidence="2" key="1">
    <citation type="journal article" date="2014" name="Front. Microbiol.">
        <title>High frequency of phylogenetically diverse reductive dehalogenase-homologous genes in deep subseafloor sedimentary metagenomes.</title>
        <authorList>
            <person name="Kawai M."/>
            <person name="Futagami T."/>
            <person name="Toyoda A."/>
            <person name="Takaki Y."/>
            <person name="Nishi S."/>
            <person name="Hori S."/>
            <person name="Arai W."/>
            <person name="Tsubouchi T."/>
            <person name="Morono Y."/>
            <person name="Uchiyama I."/>
            <person name="Ito T."/>
            <person name="Fujiyama A."/>
            <person name="Inagaki F."/>
            <person name="Takami H."/>
        </authorList>
    </citation>
    <scope>NUCLEOTIDE SEQUENCE</scope>
    <source>
        <strain evidence="2">Expedition CK06-06</strain>
    </source>
</reference>
<proteinExistence type="predicted"/>
<sequence length="157" mass="16045">MFGKGNMKEALWQFFSNVPDGDGNTVPPQAAFYAFCSGIATDMTDHAIEQLPGALASLGGSSAAKKAAKHSAFARGAQNLSEGGFGELAGIKDMAMSFMGKVGTGGGKGDWMSQLAPIVIQKMMAGGMSGNGGAPEALPPSQQSPQSQSLPYLGKPM</sequence>
<comment type="caution">
    <text evidence="2">The sequence shown here is derived from an EMBL/GenBank/DDBJ whole genome shotgun (WGS) entry which is preliminary data.</text>
</comment>
<evidence type="ECO:0000313" key="2">
    <source>
        <dbReference type="EMBL" id="GAI66218.1"/>
    </source>
</evidence>
<organism evidence="2">
    <name type="scientific">marine sediment metagenome</name>
    <dbReference type="NCBI Taxonomy" id="412755"/>
    <lineage>
        <taxon>unclassified sequences</taxon>
        <taxon>metagenomes</taxon>
        <taxon>ecological metagenomes</taxon>
    </lineage>
</organism>
<evidence type="ECO:0000256" key="1">
    <source>
        <dbReference type="SAM" id="MobiDB-lite"/>
    </source>
</evidence>
<accession>X1QDB3</accession>